<feature type="chain" id="PRO_5044883599" description="Protein DD3-3" evidence="2">
    <location>
        <begin position="20"/>
        <end position="654"/>
    </location>
</feature>
<feature type="region of interest" description="Disordered" evidence="1">
    <location>
        <begin position="46"/>
        <end position="70"/>
    </location>
</feature>
<feature type="region of interest" description="Disordered" evidence="1">
    <location>
        <begin position="132"/>
        <end position="161"/>
    </location>
</feature>
<evidence type="ECO:0008006" key="5">
    <source>
        <dbReference type="Google" id="ProtNLM"/>
    </source>
</evidence>
<accession>A0ABD0KB68</accession>
<proteinExistence type="predicted"/>
<name>A0ABD0KB68_9CAEN</name>
<feature type="signal peptide" evidence="2">
    <location>
        <begin position="1"/>
        <end position="19"/>
    </location>
</feature>
<reference evidence="3 4" key="1">
    <citation type="journal article" date="2023" name="Sci. Data">
        <title>Genome assembly of the Korean intertidal mud-creeper Batillaria attramentaria.</title>
        <authorList>
            <person name="Patra A.K."/>
            <person name="Ho P.T."/>
            <person name="Jun S."/>
            <person name="Lee S.J."/>
            <person name="Kim Y."/>
            <person name="Won Y.J."/>
        </authorList>
    </citation>
    <scope>NUCLEOTIDE SEQUENCE [LARGE SCALE GENOMIC DNA]</scope>
    <source>
        <strain evidence="3">Wonlab-2016</strain>
    </source>
</reference>
<organism evidence="3 4">
    <name type="scientific">Batillaria attramentaria</name>
    <dbReference type="NCBI Taxonomy" id="370345"/>
    <lineage>
        <taxon>Eukaryota</taxon>
        <taxon>Metazoa</taxon>
        <taxon>Spiralia</taxon>
        <taxon>Lophotrochozoa</taxon>
        <taxon>Mollusca</taxon>
        <taxon>Gastropoda</taxon>
        <taxon>Caenogastropoda</taxon>
        <taxon>Sorbeoconcha</taxon>
        <taxon>Cerithioidea</taxon>
        <taxon>Batillariidae</taxon>
        <taxon>Batillaria</taxon>
    </lineage>
</organism>
<dbReference type="EMBL" id="JACVVK020000212">
    <property type="protein sequence ID" value="KAK7484324.1"/>
    <property type="molecule type" value="Genomic_DNA"/>
</dbReference>
<feature type="compositionally biased region" description="Polar residues" evidence="1">
    <location>
        <begin position="142"/>
        <end position="153"/>
    </location>
</feature>
<gene>
    <name evidence="3" type="ORF">BaRGS_00024449</name>
</gene>
<evidence type="ECO:0000256" key="1">
    <source>
        <dbReference type="SAM" id="MobiDB-lite"/>
    </source>
</evidence>
<evidence type="ECO:0000313" key="4">
    <source>
        <dbReference type="Proteomes" id="UP001519460"/>
    </source>
</evidence>
<feature type="region of interest" description="Disordered" evidence="1">
    <location>
        <begin position="505"/>
        <end position="540"/>
    </location>
</feature>
<dbReference type="Proteomes" id="UP001519460">
    <property type="component" value="Unassembled WGS sequence"/>
</dbReference>
<feature type="compositionally biased region" description="Gly residues" evidence="1">
    <location>
        <begin position="519"/>
        <end position="528"/>
    </location>
</feature>
<sequence>MMAFTQVLCLAAVLSFAVADIYFHVPRGSNNRLNEKSAQRKNANRMFDSQNNNRGGYNVGDVDNTPSGNDEAEQYRMKYFQSDEVGQSILRLEWTNQHGCGGNEDSNPQKQNCILVLQYACQDDVDTATGTDDTFRNGVKPDTQTYNRPNSLGETAAQKTERKTAQVAQDQGLHESWDWYNKCYTRERNQGLFTADQKLKTNNGLGYSSAVYTRQNPNGNQYGYECPEERDYFPYWHPTMWKDIVIMAENTSMCSHYTSKSFNVQPYGECIEAKGWSRWRTQEQCQNNGGRWVLLHNYLEKATQYRTRAACERASTTKLKYVWAVPYDASNYNQAQCLLKLAAPDCFEAPWSRSNHLGNGVDGRALTYDWNLPYFPSGKRKRCVLRIRYNISTDDYDPYSTDHRQNNAMMVQSPVQQNPYVDIGGKSSPLRLAINTAQYGRVFQDRSHVFLLRPRPSDLSEHRIFNLNVRGKRGNIVQVYPAVEYDFAPTRLEIQDGDLVHIQWTGSNSHNNGNPAGDGQAGDAGEGTSGTDRNNVVEILDPNDNYPVPFERSTMWHNTEIMWIHHGRKDVQPKDLAVDLASAGYYRCLRKADCSGAIRSYAADDKETLQSQLNNAPASYEGVVLKFHKGTYHYMCTRNNNFTNRSQKGTIICK</sequence>
<protein>
    <recommendedName>
        <fullName evidence="5">Protein DD3-3</fullName>
    </recommendedName>
</protein>
<dbReference type="PANTHER" id="PTHR35170">
    <property type="entry name" value="PROTEIN DD3-3"/>
    <property type="match status" value="1"/>
</dbReference>
<comment type="caution">
    <text evidence="3">The sequence shown here is derived from an EMBL/GenBank/DDBJ whole genome shotgun (WGS) entry which is preliminary data.</text>
</comment>
<evidence type="ECO:0000256" key="2">
    <source>
        <dbReference type="SAM" id="SignalP"/>
    </source>
</evidence>
<dbReference type="PANTHER" id="PTHR35170:SF2">
    <property type="entry name" value="PROTEIN DD3-3"/>
    <property type="match status" value="1"/>
</dbReference>
<dbReference type="InterPro" id="IPR053320">
    <property type="entry name" value="Protein_DD3-3_O-glyco"/>
</dbReference>
<evidence type="ECO:0000313" key="3">
    <source>
        <dbReference type="EMBL" id="KAK7484324.1"/>
    </source>
</evidence>
<keyword evidence="4" id="KW-1185">Reference proteome</keyword>
<keyword evidence="2" id="KW-0732">Signal</keyword>
<dbReference type="AlphaFoldDB" id="A0ABD0KB68"/>